<keyword evidence="2" id="KW-0812">Transmembrane</keyword>
<dbReference type="SUPFAM" id="SSF51261">
    <property type="entry name" value="Duplicated hybrid motif"/>
    <property type="match status" value="1"/>
</dbReference>
<dbReference type="OrthoDB" id="9809488at2"/>
<organism evidence="4 5">
    <name type="scientific">Levilinea saccharolytica</name>
    <dbReference type="NCBI Taxonomy" id="229921"/>
    <lineage>
        <taxon>Bacteria</taxon>
        <taxon>Bacillati</taxon>
        <taxon>Chloroflexota</taxon>
        <taxon>Anaerolineae</taxon>
        <taxon>Anaerolineales</taxon>
        <taxon>Anaerolineaceae</taxon>
        <taxon>Levilinea</taxon>
    </lineage>
</organism>
<protein>
    <recommendedName>
        <fullName evidence="3">LysM domain-containing protein</fullName>
    </recommendedName>
</protein>
<dbReference type="Gene3D" id="2.70.70.10">
    <property type="entry name" value="Glucose Permease (Domain IIA)"/>
    <property type="match status" value="1"/>
</dbReference>
<dbReference type="InterPro" id="IPR016047">
    <property type="entry name" value="M23ase_b-sheet_dom"/>
</dbReference>
<dbReference type="PANTHER" id="PTHR21666">
    <property type="entry name" value="PEPTIDASE-RELATED"/>
    <property type="match status" value="1"/>
</dbReference>
<accession>A0A0P6XJA6</accession>
<feature type="region of interest" description="Disordered" evidence="1">
    <location>
        <begin position="1"/>
        <end position="31"/>
    </location>
</feature>
<feature type="transmembrane region" description="Helical" evidence="2">
    <location>
        <begin position="51"/>
        <end position="71"/>
    </location>
</feature>
<dbReference type="Proteomes" id="UP000050501">
    <property type="component" value="Unassembled WGS sequence"/>
</dbReference>
<keyword evidence="5" id="KW-1185">Reference proteome</keyword>
<dbReference type="Gene3D" id="3.10.350.10">
    <property type="entry name" value="LysM domain"/>
    <property type="match status" value="2"/>
</dbReference>
<dbReference type="PANTHER" id="PTHR21666:SF270">
    <property type="entry name" value="MUREIN HYDROLASE ACTIVATOR ENVC"/>
    <property type="match status" value="1"/>
</dbReference>
<dbReference type="CDD" id="cd00118">
    <property type="entry name" value="LysM"/>
    <property type="match status" value="2"/>
</dbReference>
<dbReference type="EMBL" id="LGCM01000029">
    <property type="protein sequence ID" value="KPL83638.1"/>
    <property type="molecule type" value="Genomic_DNA"/>
</dbReference>
<comment type="caution">
    <text evidence="4">The sequence shown here is derived from an EMBL/GenBank/DDBJ whole genome shotgun (WGS) entry which is preliminary data.</text>
</comment>
<feature type="compositionally biased region" description="Polar residues" evidence="1">
    <location>
        <begin position="1"/>
        <end position="11"/>
    </location>
</feature>
<dbReference type="AlphaFoldDB" id="A0A0P6XJA6"/>
<keyword evidence="2" id="KW-0472">Membrane</keyword>
<feature type="domain" description="LysM" evidence="3">
    <location>
        <begin position="188"/>
        <end position="241"/>
    </location>
</feature>
<dbReference type="Pfam" id="PF01551">
    <property type="entry name" value="Peptidase_M23"/>
    <property type="match status" value="1"/>
</dbReference>
<dbReference type="InterPro" id="IPR011055">
    <property type="entry name" value="Dup_hybrid_motif"/>
</dbReference>
<dbReference type="InterPro" id="IPR050570">
    <property type="entry name" value="Cell_wall_metabolism_enzyme"/>
</dbReference>
<reference evidence="4 5" key="1">
    <citation type="submission" date="2015-07" db="EMBL/GenBank/DDBJ databases">
        <title>Genome sequence of Levilinea saccharolytica DSM 16555.</title>
        <authorList>
            <person name="Hemp J."/>
            <person name="Ward L.M."/>
            <person name="Pace L.A."/>
            <person name="Fischer W.W."/>
        </authorList>
    </citation>
    <scope>NUCLEOTIDE SEQUENCE [LARGE SCALE GENOMIC DNA]</scope>
    <source>
        <strain evidence="4 5">KIBI-1</strain>
    </source>
</reference>
<dbReference type="Pfam" id="PF01476">
    <property type="entry name" value="LysM"/>
    <property type="match status" value="1"/>
</dbReference>
<keyword evidence="2" id="KW-1133">Transmembrane helix</keyword>
<dbReference type="GO" id="GO:0004222">
    <property type="term" value="F:metalloendopeptidase activity"/>
    <property type="evidence" value="ECO:0007669"/>
    <property type="project" value="TreeGrafter"/>
</dbReference>
<feature type="domain" description="LysM" evidence="3">
    <location>
        <begin position="135"/>
        <end position="182"/>
    </location>
</feature>
<evidence type="ECO:0000259" key="3">
    <source>
        <dbReference type="PROSITE" id="PS51782"/>
    </source>
</evidence>
<dbReference type="STRING" id="229921.ADN01_08020"/>
<gene>
    <name evidence="4" type="ORF">ADN01_08020</name>
</gene>
<dbReference type="RefSeq" id="WP_062419045.1">
    <property type="nucleotide sequence ID" value="NZ_DF967974.1"/>
</dbReference>
<dbReference type="InterPro" id="IPR036779">
    <property type="entry name" value="LysM_dom_sf"/>
</dbReference>
<dbReference type="PROSITE" id="PS51782">
    <property type="entry name" value="LYSM"/>
    <property type="match status" value="2"/>
</dbReference>
<name>A0A0P6XJA6_9CHLR</name>
<dbReference type="SUPFAM" id="SSF54106">
    <property type="entry name" value="LysM domain"/>
    <property type="match status" value="1"/>
</dbReference>
<evidence type="ECO:0000313" key="4">
    <source>
        <dbReference type="EMBL" id="KPL83638.1"/>
    </source>
</evidence>
<dbReference type="SMART" id="SM00257">
    <property type="entry name" value="LysM"/>
    <property type="match status" value="2"/>
</dbReference>
<evidence type="ECO:0000256" key="1">
    <source>
        <dbReference type="SAM" id="MobiDB-lite"/>
    </source>
</evidence>
<sequence>MNDMDTPSSPRQDTDGDAPTGPETAESPQRSKMNWAQIWESLLRVGLGETALRFGTALSSIVLVLLVIWVMSTFYLRGEFNTASEVAIAAPQAAPTALLKQPPLQPMRSGAFDSGITRLRELHTSLPVQPRGELTTYIVQKGDTIFGIAEKFNLKPETILWGNYYTLVDDPHRLQPGQELVILPVDGVYYRWNAGDGLNAVARFYGVTPEDIIQWPGNHLNPDTLGDWASPNIEPGTFLVVPNGRREFVTWSAPRITRQNPGVAKIFGPGACGTITDGPVGTGTFVWPSVERYLSGFDYSPETNHRGIDVAGKMGNAIFAADSGVVVYAGWNDWGYGNVVVIDHGNGWQTLYAHLSTLNVACGSYVYQGDAIAGMGSTGNSSGPHLHFEMLSDEYGKVNPWNFLQ</sequence>
<evidence type="ECO:0000256" key="2">
    <source>
        <dbReference type="SAM" id="Phobius"/>
    </source>
</evidence>
<dbReference type="CDD" id="cd12797">
    <property type="entry name" value="M23_peptidase"/>
    <property type="match status" value="1"/>
</dbReference>
<dbReference type="InterPro" id="IPR018392">
    <property type="entry name" value="LysM"/>
</dbReference>
<proteinExistence type="predicted"/>
<evidence type="ECO:0000313" key="5">
    <source>
        <dbReference type="Proteomes" id="UP000050501"/>
    </source>
</evidence>